<comment type="caution">
    <text evidence="2">The sequence shown here is derived from an EMBL/GenBank/DDBJ whole genome shotgun (WGS) entry which is preliminary data.</text>
</comment>
<evidence type="ECO:0000313" key="2">
    <source>
        <dbReference type="EMBL" id="PSR73226.1"/>
    </source>
</evidence>
<proteinExistence type="predicted"/>
<evidence type="ECO:0000313" key="3">
    <source>
        <dbReference type="Proteomes" id="UP000186601"/>
    </source>
</evidence>
<name>A0A2R6NLH5_9APHY</name>
<feature type="compositionally biased region" description="Basic and acidic residues" evidence="1">
    <location>
        <begin position="125"/>
        <end position="144"/>
    </location>
</feature>
<feature type="region of interest" description="Disordered" evidence="1">
    <location>
        <begin position="113"/>
        <end position="144"/>
    </location>
</feature>
<protein>
    <submittedName>
        <fullName evidence="2">Uncharacterized protein</fullName>
    </submittedName>
</protein>
<accession>A0A2R6NLH5</accession>
<evidence type="ECO:0000256" key="1">
    <source>
        <dbReference type="SAM" id="MobiDB-lite"/>
    </source>
</evidence>
<dbReference type="Proteomes" id="UP000186601">
    <property type="component" value="Unassembled WGS sequence"/>
</dbReference>
<organism evidence="2 3">
    <name type="scientific">Hermanssonia centrifuga</name>
    <dbReference type="NCBI Taxonomy" id="98765"/>
    <lineage>
        <taxon>Eukaryota</taxon>
        <taxon>Fungi</taxon>
        <taxon>Dikarya</taxon>
        <taxon>Basidiomycota</taxon>
        <taxon>Agaricomycotina</taxon>
        <taxon>Agaricomycetes</taxon>
        <taxon>Polyporales</taxon>
        <taxon>Meruliaceae</taxon>
        <taxon>Hermanssonia</taxon>
    </lineage>
</organism>
<dbReference type="EMBL" id="MLYV02001096">
    <property type="protein sequence ID" value="PSR73226.1"/>
    <property type="molecule type" value="Genomic_DNA"/>
</dbReference>
<reference evidence="2 3" key="1">
    <citation type="submission" date="2018-02" db="EMBL/GenBank/DDBJ databases">
        <title>Genome sequence of the basidiomycete white-rot fungus Phlebia centrifuga.</title>
        <authorList>
            <person name="Granchi Z."/>
            <person name="Peng M."/>
            <person name="de Vries R.P."/>
            <person name="Hilden K."/>
            <person name="Makela M.R."/>
            <person name="Grigoriev I."/>
            <person name="Riley R."/>
        </authorList>
    </citation>
    <scope>NUCLEOTIDE SEQUENCE [LARGE SCALE GENOMIC DNA]</scope>
    <source>
        <strain evidence="2 3">FBCC195</strain>
    </source>
</reference>
<sequence>MGAYQRAVSNDIKPYGALALAATAVERAFTASAGGYVNRTHSWFSDRNWGEVSMKYLAATQTLSDATWNIIVRRAKATMDQAEPDQFKILKDLPEKPVDDYAVDDIVDEEWLANNREGDEAEDDGGVREGGNVHDEHMKVEEEM</sequence>
<gene>
    <name evidence="2" type="ORF">PHLCEN_2v10947</name>
</gene>
<dbReference type="AlphaFoldDB" id="A0A2R6NLH5"/>
<keyword evidence="3" id="KW-1185">Reference proteome</keyword>